<gene>
    <name evidence="10" type="ORF">TT172_LOCUS5831</name>
</gene>
<reference evidence="10 11" key="1">
    <citation type="submission" date="2018-04" db="EMBL/GenBank/DDBJ databases">
        <authorList>
            <person name="Huttner S."/>
            <person name="Dainat J."/>
        </authorList>
    </citation>
    <scope>NUCLEOTIDE SEQUENCE [LARGE SCALE GENOMIC DNA]</scope>
</reference>
<keyword evidence="3" id="KW-0812">Transmembrane</keyword>
<evidence type="ECO:0000313" key="10">
    <source>
        <dbReference type="EMBL" id="SPQ23412.1"/>
    </source>
</evidence>
<evidence type="ECO:0000256" key="5">
    <source>
        <dbReference type="ARBA" id="ARBA00023026"/>
    </source>
</evidence>
<dbReference type="Proteomes" id="UP000289323">
    <property type="component" value="Unassembled WGS sequence"/>
</dbReference>
<keyword evidence="7" id="KW-0325">Glycoprotein</keyword>
<dbReference type="PANTHER" id="PTHR33365">
    <property type="entry name" value="YALI0B05434P"/>
    <property type="match status" value="1"/>
</dbReference>
<evidence type="ECO:0000256" key="3">
    <source>
        <dbReference type="ARBA" id="ARBA00022692"/>
    </source>
</evidence>
<evidence type="ECO:0000256" key="9">
    <source>
        <dbReference type="SAM" id="MobiDB-lite"/>
    </source>
</evidence>
<accession>A0A446BLN6</accession>
<comment type="subcellular location">
    <subcellularLocation>
        <location evidence="1">Membrane</location>
        <topology evidence="1">Single-pass membrane protein</topology>
    </subcellularLocation>
</comment>
<keyword evidence="6" id="KW-0472">Membrane</keyword>
<feature type="compositionally biased region" description="Basic and acidic residues" evidence="9">
    <location>
        <begin position="211"/>
        <end position="233"/>
    </location>
</feature>
<dbReference type="Pfam" id="PF11807">
    <property type="entry name" value="UstYa"/>
    <property type="match status" value="1"/>
</dbReference>
<feature type="region of interest" description="Disordered" evidence="9">
    <location>
        <begin position="162"/>
        <end position="233"/>
    </location>
</feature>
<evidence type="ECO:0000256" key="1">
    <source>
        <dbReference type="ARBA" id="ARBA00004167"/>
    </source>
</evidence>
<sequence>MTFLYAWHRVVRPTCVDWDEVTFAPYTGEPEATVFDHEHSIYVGQPNPALDAAWKKLLANSNIRVTEAEMEAIPGRRSQAIPLPDGGYYGSLNVYHNLHCIKRLHHYMYPEYYFPNITQRQKEANEFHNHHCLDMLRQSVMCQGDTQILTMMWTPDDRIPTANFSDEGYGEKEKTDGVPVTPVTGKIKRDEGYGDKEKTDGLPVPPLAGRVKRDEGYGDEEKTDGVEVPVREW</sequence>
<proteinExistence type="inferred from homology"/>
<dbReference type="AlphaFoldDB" id="A0A446BLN6"/>
<comment type="pathway">
    <text evidence="2">Mycotoxin biosynthesis.</text>
</comment>
<evidence type="ECO:0000256" key="6">
    <source>
        <dbReference type="ARBA" id="ARBA00023136"/>
    </source>
</evidence>
<feature type="compositionally biased region" description="Basic and acidic residues" evidence="9">
    <location>
        <begin position="187"/>
        <end position="200"/>
    </location>
</feature>
<protein>
    <submittedName>
        <fullName evidence="10">1bc153c3-b1e0-449e-8bc9-2e29dcdb6895</fullName>
    </submittedName>
</protein>
<dbReference type="PANTHER" id="PTHR33365:SF4">
    <property type="entry name" value="CYCLOCHLOROTINE BIOSYNTHESIS PROTEIN O"/>
    <property type="match status" value="1"/>
</dbReference>
<keyword evidence="5" id="KW-0843">Virulence</keyword>
<evidence type="ECO:0000256" key="2">
    <source>
        <dbReference type="ARBA" id="ARBA00004685"/>
    </source>
</evidence>
<evidence type="ECO:0000256" key="8">
    <source>
        <dbReference type="ARBA" id="ARBA00035112"/>
    </source>
</evidence>
<dbReference type="GO" id="GO:0016020">
    <property type="term" value="C:membrane"/>
    <property type="evidence" value="ECO:0007669"/>
    <property type="project" value="UniProtKB-SubCell"/>
</dbReference>
<comment type="similarity">
    <text evidence="8">Belongs to the ustYa family.</text>
</comment>
<evidence type="ECO:0000256" key="4">
    <source>
        <dbReference type="ARBA" id="ARBA00022989"/>
    </source>
</evidence>
<keyword evidence="4" id="KW-1133">Transmembrane helix</keyword>
<dbReference type="EMBL" id="OUUZ01000010">
    <property type="protein sequence ID" value="SPQ23412.1"/>
    <property type="molecule type" value="Genomic_DNA"/>
</dbReference>
<name>A0A446BLN6_9PEZI</name>
<evidence type="ECO:0000256" key="7">
    <source>
        <dbReference type="ARBA" id="ARBA00023180"/>
    </source>
</evidence>
<evidence type="ECO:0000313" key="11">
    <source>
        <dbReference type="Proteomes" id="UP000289323"/>
    </source>
</evidence>
<organism evidence="10 11">
    <name type="scientific">Thermothielavioides terrestris</name>
    <dbReference type="NCBI Taxonomy" id="2587410"/>
    <lineage>
        <taxon>Eukaryota</taxon>
        <taxon>Fungi</taxon>
        <taxon>Dikarya</taxon>
        <taxon>Ascomycota</taxon>
        <taxon>Pezizomycotina</taxon>
        <taxon>Sordariomycetes</taxon>
        <taxon>Sordariomycetidae</taxon>
        <taxon>Sordariales</taxon>
        <taxon>Chaetomiaceae</taxon>
        <taxon>Thermothielavioides</taxon>
    </lineage>
</organism>
<dbReference type="InterPro" id="IPR021765">
    <property type="entry name" value="UstYa-like"/>
</dbReference>
<dbReference type="GO" id="GO:0043386">
    <property type="term" value="P:mycotoxin biosynthetic process"/>
    <property type="evidence" value="ECO:0007669"/>
    <property type="project" value="InterPro"/>
</dbReference>